<protein>
    <submittedName>
        <fullName evidence="2">Uncharacterized protein</fullName>
    </submittedName>
</protein>
<sequence length="298" mass="33356">MTRFHTLTARWAAGIGLLVGCFFTASAVADKPAPSSQASPFRQWLYWSDTKAYEKATGADLSVVRQETRNGFGISWWREPKSGVTYPQITSGYTANTRTQLNNVLNAAMHTMLFEKKGDCSEGATGKASHELSLIWVSPKVISYQIKAVLDCGAEGKQVLFSTRNIATETVKRLSIDDVLLVRDIPASALLRNQLIEIDHRVPALTHWLQQQFQARYSQCSYFFDSGEEEEFVVWSDDVWALTPQGIRFYPALQDSGFHLRATDKDDVEQTCRSEEAVVLPWSLLQANPGPLTKTVMP</sequence>
<evidence type="ECO:0000256" key="1">
    <source>
        <dbReference type="SAM" id="SignalP"/>
    </source>
</evidence>
<evidence type="ECO:0000313" key="2">
    <source>
        <dbReference type="EMBL" id="WFN56642.1"/>
    </source>
</evidence>
<proteinExistence type="predicted"/>
<evidence type="ECO:0000313" key="3">
    <source>
        <dbReference type="Proteomes" id="UP001219630"/>
    </source>
</evidence>
<keyword evidence="3" id="KW-1185">Reference proteome</keyword>
<dbReference type="Proteomes" id="UP001219630">
    <property type="component" value="Chromosome"/>
</dbReference>
<dbReference type="PROSITE" id="PS51257">
    <property type="entry name" value="PROKAR_LIPOPROTEIN"/>
    <property type="match status" value="1"/>
</dbReference>
<organism evidence="2 3">
    <name type="scientific">Dickeya lacustris</name>
    <dbReference type="NCBI Taxonomy" id="2259638"/>
    <lineage>
        <taxon>Bacteria</taxon>
        <taxon>Pseudomonadati</taxon>
        <taxon>Pseudomonadota</taxon>
        <taxon>Gammaproteobacteria</taxon>
        <taxon>Enterobacterales</taxon>
        <taxon>Pectobacteriaceae</taxon>
        <taxon>Dickeya</taxon>
    </lineage>
</organism>
<reference evidence="2 3" key="1">
    <citation type="submission" date="2022-12" db="EMBL/GenBank/DDBJ databases">
        <title>Complete genome sequencing of Dickeya lacustris type strain LMG30899.</title>
        <authorList>
            <person name="Dobhal S."/>
            <person name="Arizala D."/>
            <person name="Arif M."/>
        </authorList>
    </citation>
    <scope>NUCLEOTIDE SEQUENCE [LARGE SCALE GENOMIC DNA]</scope>
    <source>
        <strain evidence="2 3">LMG30899</strain>
    </source>
</reference>
<feature type="chain" id="PRO_5046133784" evidence="1">
    <location>
        <begin position="28"/>
        <end position="298"/>
    </location>
</feature>
<dbReference type="RefSeq" id="WP_125260050.1">
    <property type="nucleotide sequence ID" value="NZ_CP114280.1"/>
</dbReference>
<gene>
    <name evidence="2" type="ORF">O1Q98_05025</name>
</gene>
<accession>A0ABY8G9K8</accession>
<feature type="signal peptide" evidence="1">
    <location>
        <begin position="1"/>
        <end position="27"/>
    </location>
</feature>
<name>A0ABY8G9K8_9GAMM</name>
<dbReference type="EMBL" id="CP114280">
    <property type="protein sequence ID" value="WFN56642.1"/>
    <property type="molecule type" value="Genomic_DNA"/>
</dbReference>
<keyword evidence="1" id="KW-0732">Signal</keyword>